<keyword evidence="2 11" id="KW-0547">Nucleotide-binding</keyword>
<dbReference type="Pfam" id="PF13481">
    <property type="entry name" value="AAA_25"/>
    <property type="match status" value="1"/>
</dbReference>
<keyword evidence="15" id="KW-1185">Reference proteome</keyword>
<evidence type="ECO:0000256" key="8">
    <source>
        <dbReference type="ARBA" id="ARBA00023016"/>
    </source>
</evidence>
<evidence type="ECO:0000313" key="15">
    <source>
        <dbReference type="Proteomes" id="UP000094873"/>
    </source>
</evidence>
<evidence type="ECO:0000256" key="7">
    <source>
        <dbReference type="ARBA" id="ARBA00022840"/>
    </source>
</evidence>
<dbReference type="NCBIfam" id="TIGR00416">
    <property type="entry name" value="sms"/>
    <property type="match status" value="1"/>
</dbReference>
<dbReference type="HAMAP" id="MF_01498">
    <property type="entry name" value="RadA_bact"/>
    <property type="match status" value="1"/>
</dbReference>
<dbReference type="GO" id="GO:0000725">
    <property type="term" value="P:recombinational repair"/>
    <property type="evidence" value="ECO:0007669"/>
    <property type="project" value="UniProtKB-UniRule"/>
</dbReference>
<feature type="short sequence motif" description="RadA KNRFG motif" evidence="11">
    <location>
        <begin position="253"/>
        <end position="257"/>
    </location>
</feature>
<dbReference type="PANTHER" id="PTHR32472:SF10">
    <property type="entry name" value="DNA REPAIR PROTEIN RADA-LIKE PROTEIN"/>
    <property type="match status" value="1"/>
</dbReference>
<dbReference type="Gene3D" id="3.30.230.10">
    <property type="match status" value="1"/>
</dbReference>
<dbReference type="GO" id="GO:0005524">
    <property type="term" value="F:ATP binding"/>
    <property type="evidence" value="ECO:0007669"/>
    <property type="project" value="UniProtKB-UniRule"/>
</dbReference>
<keyword evidence="8 11" id="KW-0346">Stress response</keyword>
<evidence type="ECO:0000256" key="12">
    <source>
        <dbReference type="NCBIfam" id="TIGR00416"/>
    </source>
</evidence>
<dbReference type="Gene3D" id="3.40.50.300">
    <property type="entry name" value="P-loop containing nucleotide triphosphate hydrolases"/>
    <property type="match status" value="1"/>
</dbReference>
<dbReference type="SMART" id="SM00382">
    <property type="entry name" value="AAA"/>
    <property type="match status" value="1"/>
</dbReference>
<comment type="domain">
    <text evidence="11">The middle region has homology to RecA with ATPase motifs including the RadA KNRFG motif, while the C-terminus is homologous to Lon protease.</text>
</comment>
<feature type="region of interest" description="Lon-protease-like" evidence="11">
    <location>
        <begin position="349"/>
        <end position="446"/>
    </location>
</feature>
<dbReference type="InterPro" id="IPR020568">
    <property type="entry name" value="Ribosomal_Su5_D2-typ_SF"/>
</dbReference>
<evidence type="ECO:0000256" key="3">
    <source>
        <dbReference type="ARBA" id="ARBA00022763"/>
    </source>
</evidence>
<keyword evidence="3 11" id="KW-0227">DNA damage</keyword>
<dbReference type="InterPro" id="IPR020588">
    <property type="entry name" value="RecA_ATP-bd"/>
</dbReference>
<evidence type="ECO:0000256" key="6">
    <source>
        <dbReference type="ARBA" id="ARBA00022833"/>
    </source>
</evidence>
<dbReference type="PROSITE" id="PS50162">
    <property type="entry name" value="RECA_2"/>
    <property type="match status" value="1"/>
</dbReference>
<dbReference type="InterPro" id="IPR027417">
    <property type="entry name" value="P-loop_NTPase"/>
</dbReference>
<dbReference type="SUPFAM" id="SSF54211">
    <property type="entry name" value="Ribosomal protein S5 domain 2-like"/>
    <property type="match status" value="1"/>
</dbReference>
<evidence type="ECO:0000256" key="5">
    <source>
        <dbReference type="ARBA" id="ARBA00022801"/>
    </source>
</evidence>
<evidence type="ECO:0000313" key="14">
    <source>
        <dbReference type="EMBL" id="OCX42438.1"/>
    </source>
</evidence>
<comment type="function">
    <text evidence="11">Plays a role in repairing double-strand DNA breaks, probably involving stabilizing or processing branched DNA or blocked replication forks.</text>
</comment>
<dbReference type="Pfam" id="PF13541">
    <property type="entry name" value="ChlI"/>
    <property type="match status" value="1"/>
</dbReference>
<dbReference type="Proteomes" id="UP000094873">
    <property type="component" value="Unassembled WGS sequence"/>
</dbReference>
<keyword evidence="6 13" id="KW-0862">Zinc</keyword>
<reference evidence="14 15" key="1">
    <citation type="submission" date="2016-05" db="EMBL/GenBank/DDBJ databases">
        <authorList>
            <person name="Caceres A."/>
            <person name="Munoz I."/>
            <person name="Iraola G."/>
            <person name="Diaz-Viraque F."/>
            <person name="Greif G."/>
            <person name="Collado L."/>
        </authorList>
    </citation>
    <scope>NUCLEOTIDE SEQUENCE [LARGE SCALE GENOMIC DNA]</scope>
    <source>
        <strain evidence="14 15">WBE38</strain>
    </source>
</reference>
<dbReference type="GO" id="GO:0140664">
    <property type="term" value="F:ATP-dependent DNA damage sensor activity"/>
    <property type="evidence" value="ECO:0007669"/>
    <property type="project" value="InterPro"/>
</dbReference>
<evidence type="ECO:0000256" key="2">
    <source>
        <dbReference type="ARBA" id="ARBA00022741"/>
    </source>
</evidence>
<keyword evidence="10 11" id="KW-0234">DNA repair</keyword>
<gene>
    <name evidence="11" type="primary">radA</name>
    <name evidence="14" type="ORF">A7X81_04990</name>
</gene>
<name>A0A6M8MYG8_9BACT</name>
<dbReference type="InterPro" id="IPR003593">
    <property type="entry name" value="AAA+_ATPase"/>
</dbReference>
<evidence type="ECO:0000256" key="4">
    <source>
        <dbReference type="ARBA" id="ARBA00022771"/>
    </source>
</evidence>
<dbReference type="RefSeq" id="WP_066008488.1">
    <property type="nucleotide sequence ID" value="NZ_CP053848.1"/>
</dbReference>
<dbReference type="GO" id="GO:0003684">
    <property type="term" value="F:damaged DNA binding"/>
    <property type="evidence" value="ECO:0007669"/>
    <property type="project" value="InterPro"/>
</dbReference>
<dbReference type="GO" id="GO:0008270">
    <property type="term" value="F:zinc ion binding"/>
    <property type="evidence" value="ECO:0007669"/>
    <property type="project" value="UniProtKB-KW"/>
</dbReference>
<evidence type="ECO:0000256" key="11">
    <source>
        <dbReference type="HAMAP-Rule" id="MF_01498"/>
    </source>
</evidence>
<evidence type="ECO:0000256" key="13">
    <source>
        <dbReference type="RuleBase" id="RU003555"/>
    </source>
</evidence>
<dbReference type="GO" id="GO:0016787">
    <property type="term" value="F:hydrolase activity"/>
    <property type="evidence" value="ECO:0007669"/>
    <property type="project" value="UniProtKB-KW"/>
</dbReference>
<feature type="binding site" evidence="11">
    <location>
        <begin position="96"/>
        <end position="103"/>
    </location>
    <ligand>
        <name>ATP</name>
        <dbReference type="ChEBI" id="CHEBI:30616"/>
    </ligand>
</feature>
<comment type="caution">
    <text evidence="14">The sequence shown here is derived from an EMBL/GenBank/DDBJ whole genome shotgun (WGS) entry which is preliminary data.</text>
</comment>
<evidence type="ECO:0000256" key="10">
    <source>
        <dbReference type="ARBA" id="ARBA00023204"/>
    </source>
</evidence>
<dbReference type="OrthoDB" id="9803906at2"/>
<dbReference type="InterPro" id="IPR004504">
    <property type="entry name" value="DNA_repair_RadA"/>
</dbReference>
<dbReference type="InterPro" id="IPR014721">
    <property type="entry name" value="Ribsml_uS5_D2-typ_fold_subgr"/>
</dbReference>
<evidence type="ECO:0000256" key="1">
    <source>
        <dbReference type="ARBA" id="ARBA00022723"/>
    </source>
</evidence>
<keyword evidence="5" id="KW-0378">Hydrolase</keyword>
<accession>A0A6M8MYG8</accession>
<keyword evidence="1 11" id="KW-0479">Metal-binding</keyword>
<dbReference type="PANTHER" id="PTHR32472">
    <property type="entry name" value="DNA REPAIR PROTEIN RADA"/>
    <property type="match status" value="1"/>
</dbReference>
<keyword evidence="7 11" id="KW-0067">ATP-binding</keyword>
<proteinExistence type="inferred from homology"/>
<comment type="similarity">
    <text evidence="11 13">Belongs to the RecA family. RadA subfamily.</text>
</comment>
<dbReference type="InterPro" id="IPR041166">
    <property type="entry name" value="Rubredoxin_2"/>
</dbReference>
<organism evidence="14 15">
    <name type="scientific">Campylobacter ornithocola</name>
    <dbReference type="NCBI Taxonomy" id="1848766"/>
    <lineage>
        <taxon>Bacteria</taxon>
        <taxon>Pseudomonadati</taxon>
        <taxon>Campylobacterota</taxon>
        <taxon>Epsilonproteobacteria</taxon>
        <taxon>Campylobacterales</taxon>
        <taxon>Campylobacteraceae</taxon>
        <taxon>Campylobacter</taxon>
    </lineage>
</organism>
<dbReference type="Pfam" id="PF18073">
    <property type="entry name" value="Zn_ribbon_LapB"/>
    <property type="match status" value="1"/>
</dbReference>
<dbReference type="SUPFAM" id="SSF52540">
    <property type="entry name" value="P-loop containing nucleoside triphosphate hydrolases"/>
    <property type="match status" value="1"/>
</dbReference>
<dbReference type="GO" id="GO:0005829">
    <property type="term" value="C:cytosol"/>
    <property type="evidence" value="ECO:0007669"/>
    <property type="project" value="TreeGrafter"/>
</dbReference>
<sequence>MAKKHILFECQACGNQQSKWLGKCPECGSWDSFVELKQEQIKLLKELNSLSNTPSSAVCINDVIAENFTRISTDDNELDLVLGGGLVVGSLVLIGGSPGVGKSTLLLKIASNLAKSGKKVLYVSGEESKSQIKLRADRLNANCENLFLLTELCLEDILSELSKKDYEILIIDSIQTLYSNKITSAAGSITQVREITFELMRYSKANNISTFIIGHITKDGAIAGPRILEHMVDVVLYFEGDANKEIRILRGFKNRFGNISEVGIFEMTSKGLISAKDIANRFFTRGKAVSGSALSVVMEGSRALILEIQALVCESTYPKRSATGYEKNRLDMLIALLERKLEIPLGHYDVFINVSGGVKISETAADLAVVAAIISSFKNRPLSKDSVFVGELSLNGEIKEVFSLDVRLKEAKMQKFKNAIVPVKPMEELGLKCFVAKELREVLEWM</sequence>
<evidence type="ECO:0000256" key="9">
    <source>
        <dbReference type="ARBA" id="ARBA00023125"/>
    </source>
</evidence>
<dbReference type="AlphaFoldDB" id="A0A6M8MYG8"/>
<comment type="function">
    <text evidence="13">DNA-dependent ATPase involved in processing of recombination intermediates, plays a role in repairing DNA breaks. Stimulates the branch migration of RecA-mediated strand transfer reactions, allowing the 3' invading strand to extend heteroduplex DNA faster. Binds ssDNA in the presence of ADP but not other nucleotides, has ATPase activity that is stimulated by ssDNA and various branched DNA structures, but inhibited by SSB. Does not have RecA's homology-searching function.</text>
</comment>
<dbReference type="EMBL" id="LXSU01000129">
    <property type="protein sequence ID" value="OCX42438.1"/>
    <property type="molecule type" value="Genomic_DNA"/>
</dbReference>
<dbReference type="CDD" id="cd01121">
    <property type="entry name" value="RadA_SMS_N"/>
    <property type="match status" value="1"/>
</dbReference>
<keyword evidence="9 11" id="KW-0238">DNA-binding</keyword>
<protein>
    <recommendedName>
        <fullName evidence="11 12">DNA repair protein RadA</fullName>
    </recommendedName>
</protein>
<dbReference type="PRINTS" id="PR01874">
    <property type="entry name" value="DNAREPAIRADA"/>
</dbReference>
<dbReference type="FunFam" id="3.40.50.300:FF:000050">
    <property type="entry name" value="DNA repair protein RadA"/>
    <property type="match status" value="1"/>
</dbReference>
<keyword evidence="4 13" id="KW-0863">Zinc-finger</keyword>